<reference evidence="1" key="1">
    <citation type="submission" date="2021-05" db="EMBL/GenBank/DDBJ databases">
        <authorList>
            <person name="Pan Q."/>
            <person name="Jouanno E."/>
            <person name="Zahm M."/>
            <person name="Klopp C."/>
            <person name="Cabau C."/>
            <person name="Louis A."/>
            <person name="Berthelot C."/>
            <person name="Parey E."/>
            <person name="Roest Crollius H."/>
            <person name="Montfort J."/>
            <person name="Robinson-Rechavi M."/>
            <person name="Bouchez O."/>
            <person name="Lampietro C."/>
            <person name="Lopez Roques C."/>
            <person name="Donnadieu C."/>
            <person name="Postlethwait J."/>
            <person name="Bobe J."/>
            <person name="Dillon D."/>
            <person name="Chandos A."/>
            <person name="von Hippel F."/>
            <person name="Guiguen Y."/>
        </authorList>
    </citation>
    <scope>NUCLEOTIDE SEQUENCE</scope>
    <source>
        <strain evidence="1">YG-Jan2019</strain>
    </source>
</reference>
<protein>
    <submittedName>
        <fullName evidence="1">Uncharacterized protein</fullName>
    </submittedName>
</protein>
<dbReference type="Proteomes" id="UP001157502">
    <property type="component" value="Chromosome 15"/>
</dbReference>
<comment type="caution">
    <text evidence="1">The sequence shown here is derived from an EMBL/GenBank/DDBJ whole genome shotgun (WGS) entry which is preliminary data.</text>
</comment>
<organism evidence="1 2">
    <name type="scientific">Dallia pectoralis</name>
    <name type="common">Alaska blackfish</name>
    <dbReference type="NCBI Taxonomy" id="75939"/>
    <lineage>
        <taxon>Eukaryota</taxon>
        <taxon>Metazoa</taxon>
        <taxon>Chordata</taxon>
        <taxon>Craniata</taxon>
        <taxon>Vertebrata</taxon>
        <taxon>Euteleostomi</taxon>
        <taxon>Actinopterygii</taxon>
        <taxon>Neopterygii</taxon>
        <taxon>Teleostei</taxon>
        <taxon>Protacanthopterygii</taxon>
        <taxon>Esociformes</taxon>
        <taxon>Umbridae</taxon>
        <taxon>Dallia</taxon>
    </lineage>
</organism>
<sequence length="139" mass="16239">MRKQRRDLWGFLPEPKNLRPERPELYYRRAIRRESRFSLQPAAPPDLLSGVGRDIPTPQHPPTLPMKKEELSFEDIARNFYALEGYISEEDLPVLPTTYGPIFWPQVQWECVQENVELGKSSESFISHTMNSDVRVLVI</sequence>
<gene>
    <name evidence="1" type="ORF">DPEC_G00192080</name>
</gene>
<accession>A0ACC2GCF2</accession>
<proteinExistence type="predicted"/>
<evidence type="ECO:0000313" key="1">
    <source>
        <dbReference type="EMBL" id="KAJ8001221.1"/>
    </source>
</evidence>
<keyword evidence="2" id="KW-1185">Reference proteome</keyword>
<dbReference type="EMBL" id="CM055742">
    <property type="protein sequence ID" value="KAJ8001221.1"/>
    <property type="molecule type" value="Genomic_DNA"/>
</dbReference>
<evidence type="ECO:0000313" key="2">
    <source>
        <dbReference type="Proteomes" id="UP001157502"/>
    </source>
</evidence>
<name>A0ACC2GCF2_DALPE</name>